<feature type="region of interest" description="Disordered" evidence="1">
    <location>
        <begin position="52"/>
        <end position="92"/>
    </location>
</feature>
<dbReference type="InterPro" id="IPR050747">
    <property type="entry name" value="Mitochondrial_chaperone_BCS1"/>
</dbReference>
<reference evidence="2" key="2">
    <citation type="submission" date="2015-04" db="UniProtKB">
        <authorList>
            <consortium name="EnsemblPlants"/>
        </authorList>
    </citation>
    <scope>IDENTIFICATION</scope>
</reference>
<keyword evidence="3" id="KW-1185">Reference proteome</keyword>
<dbReference type="AlphaFoldDB" id="A0A0D9Y895"/>
<dbReference type="eggNOG" id="KOG0743">
    <property type="taxonomic scope" value="Eukaryota"/>
</dbReference>
<evidence type="ECO:0000313" key="2">
    <source>
        <dbReference type="EnsemblPlants" id="OGLUM01G17070.1"/>
    </source>
</evidence>
<feature type="compositionally biased region" description="Basic and acidic residues" evidence="1">
    <location>
        <begin position="56"/>
        <end position="66"/>
    </location>
</feature>
<organism evidence="2">
    <name type="scientific">Oryza glumipatula</name>
    <dbReference type="NCBI Taxonomy" id="40148"/>
    <lineage>
        <taxon>Eukaryota</taxon>
        <taxon>Viridiplantae</taxon>
        <taxon>Streptophyta</taxon>
        <taxon>Embryophyta</taxon>
        <taxon>Tracheophyta</taxon>
        <taxon>Spermatophyta</taxon>
        <taxon>Magnoliopsida</taxon>
        <taxon>Liliopsida</taxon>
        <taxon>Poales</taxon>
        <taxon>Poaceae</taxon>
        <taxon>BOP clade</taxon>
        <taxon>Oryzoideae</taxon>
        <taxon>Oryzeae</taxon>
        <taxon>Oryzinae</taxon>
        <taxon>Oryza</taxon>
    </lineage>
</organism>
<dbReference type="HOGENOM" id="CLU_569093_0_0_1"/>
<evidence type="ECO:0000256" key="1">
    <source>
        <dbReference type="SAM" id="MobiDB-lite"/>
    </source>
</evidence>
<dbReference type="STRING" id="40148.A0A0D9Y895"/>
<evidence type="ECO:0000313" key="3">
    <source>
        <dbReference type="Proteomes" id="UP000026961"/>
    </source>
</evidence>
<dbReference type="EnsemblPlants" id="OGLUM01G17070.1">
    <property type="protein sequence ID" value="OGLUM01G17070.1"/>
    <property type="gene ID" value="OGLUM01G17070"/>
</dbReference>
<proteinExistence type="predicted"/>
<protein>
    <submittedName>
        <fullName evidence="2">Uncharacterized protein</fullName>
    </submittedName>
</protein>
<sequence length="480" mass="52887">MSPSSRQLRLSKAFAGDFHPLPPPPHTTTVAEPPHHLLSHQLAQSTTPRPLLAHTTRPERGSDAKRAAVLPSPQPPPTAFGRSPTPRDHIWPREHRIRPPRCWIPVLPRHRAPLGLPAHRTPHGSPCSAPPPSRQRQCIAVVWPRRHHPGSPHGCPAAARQREGRRVGGSGGLVLNQGYRLCHTQGNICDRKHQQGIRWANLTADDNLIAPLTNLLAIGKEVREFLNCRECPRWRTTLSRLGLVEPTRPHHCCVLALLAAAHREHHHPLLAAARCDAVSRTNGGFSLQLGPDFSLCDGCVFLGARLAWTNRDEVLVLRVCRHDRTHVLQPYLQHVESVADETELQRRELHLFANTGVNGSTRTPRWASARFLGHDIDLSRAGIDDLRALLLHTTPRSLILVEDLDRFLQGGGDADCGLSSSWMISISGDGDAEARVLSFMDGVASCCGEERVMVFTMRGGKEGVDVAVVRPGRLDQSQSG</sequence>
<dbReference type="Gramene" id="OGLUM01G17070.1">
    <property type="protein sequence ID" value="OGLUM01G17070.1"/>
    <property type="gene ID" value="OGLUM01G17070"/>
</dbReference>
<feature type="region of interest" description="Disordered" evidence="1">
    <location>
        <begin position="14"/>
        <end position="33"/>
    </location>
</feature>
<accession>A0A0D9Y895</accession>
<reference evidence="2" key="3">
    <citation type="submission" date="2018-05" db="EMBL/GenBank/DDBJ databases">
        <title>OgluRS3 (Oryza glumaepatula Reference Sequence Version 3).</title>
        <authorList>
            <person name="Zhang J."/>
            <person name="Kudrna D."/>
            <person name="Lee S."/>
            <person name="Talag J."/>
            <person name="Welchert J."/>
            <person name="Wing R.A."/>
        </authorList>
    </citation>
    <scope>NUCLEOTIDE SEQUENCE [LARGE SCALE GENOMIC DNA]</scope>
</reference>
<dbReference type="PANTHER" id="PTHR23070">
    <property type="entry name" value="BCS1 AAA-TYPE ATPASE"/>
    <property type="match status" value="1"/>
</dbReference>
<reference evidence="2" key="1">
    <citation type="submission" date="2013-08" db="EMBL/GenBank/DDBJ databases">
        <title>Oryza genome evolution.</title>
        <authorList>
            <person name="Wing R.A."/>
            <person name="Panaud O."/>
            <person name="Oliveira A.C."/>
        </authorList>
    </citation>
    <scope>NUCLEOTIDE SEQUENCE</scope>
</reference>
<dbReference type="Proteomes" id="UP000026961">
    <property type="component" value="Chromosome 1"/>
</dbReference>
<name>A0A0D9Y895_9ORYZ</name>